<dbReference type="OrthoDB" id="435237at2759"/>
<evidence type="ECO:0000313" key="2">
    <source>
        <dbReference type="Proteomes" id="UP000649617"/>
    </source>
</evidence>
<name>A0A812X210_SYMPI</name>
<dbReference type="Proteomes" id="UP000649617">
    <property type="component" value="Unassembled WGS sequence"/>
</dbReference>
<sequence length="76" mass="8106">MMGKGDMGKGSKGAKGFSANAQPDVQQILGNCIGQIKSFNAAHGFGFIVCEALQQQGFRQDVWPLWLCVSSARQCG</sequence>
<organism evidence="1 2">
    <name type="scientific">Symbiodinium pilosum</name>
    <name type="common">Dinoflagellate</name>
    <dbReference type="NCBI Taxonomy" id="2952"/>
    <lineage>
        <taxon>Eukaryota</taxon>
        <taxon>Sar</taxon>
        <taxon>Alveolata</taxon>
        <taxon>Dinophyceae</taxon>
        <taxon>Suessiales</taxon>
        <taxon>Symbiodiniaceae</taxon>
        <taxon>Symbiodinium</taxon>
    </lineage>
</organism>
<keyword evidence="2" id="KW-1185">Reference proteome</keyword>
<dbReference type="EMBL" id="CAJNIZ010044860">
    <property type="protein sequence ID" value="CAE7703358.1"/>
    <property type="molecule type" value="Genomic_DNA"/>
</dbReference>
<reference evidence="1" key="1">
    <citation type="submission" date="2021-02" db="EMBL/GenBank/DDBJ databases">
        <authorList>
            <person name="Dougan E. K."/>
            <person name="Rhodes N."/>
            <person name="Thang M."/>
            <person name="Chan C."/>
        </authorList>
    </citation>
    <scope>NUCLEOTIDE SEQUENCE</scope>
</reference>
<proteinExistence type="predicted"/>
<comment type="caution">
    <text evidence="1">The sequence shown here is derived from an EMBL/GenBank/DDBJ whole genome shotgun (WGS) entry which is preliminary data.</text>
</comment>
<gene>
    <name evidence="1" type="ORF">SPIL2461_LOCUS19810</name>
</gene>
<evidence type="ECO:0000313" key="1">
    <source>
        <dbReference type="EMBL" id="CAE7703358.1"/>
    </source>
</evidence>
<dbReference type="AlphaFoldDB" id="A0A812X210"/>
<protein>
    <submittedName>
        <fullName evidence="1">Uncharacterized protein</fullName>
    </submittedName>
</protein>
<accession>A0A812X210</accession>